<dbReference type="STRING" id="43335.A0A4U5Q3E2"/>
<gene>
    <name evidence="5" type="ORF">D5086_0000140890</name>
</gene>
<comment type="similarity">
    <text evidence="1">Belongs to the complex I 49 kDa subunit family.</text>
</comment>
<reference evidence="5" key="1">
    <citation type="submission" date="2018-10" db="EMBL/GenBank/DDBJ databases">
        <title>Population genomic analysis revealed the cold adaptation of white poplar.</title>
        <authorList>
            <person name="Liu Y.-J."/>
        </authorList>
    </citation>
    <scope>NUCLEOTIDE SEQUENCE [LARGE SCALE GENOMIC DNA]</scope>
    <source>
        <strain evidence="5">PAL-ZL1</strain>
    </source>
</reference>
<evidence type="ECO:0000256" key="1">
    <source>
        <dbReference type="ARBA" id="ARBA00005769"/>
    </source>
</evidence>
<protein>
    <submittedName>
        <fullName evidence="5">NADH dehydrogenase subunit 7</fullName>
    </submittedName>
</protein>
<evidence type="ECO:0000256" key="2">
    <source>
        <dbReference type="ARBA" id="ARBA00022967"/>
    </source>
</evidence>
<dbReference type="SUPFAM" id="SSF56762">
    <property type="entry name" value="HydB/Nqo4-like"/>
    <property type="match status" value="1"/>
</dbReference>
<evidence type="ECO:0000259" key="4">
    <source>
        <dbReference type="Pfam" id="PF00346"/>
    </source>
</evidence>
<evidence type="ECO:0000256" key="3">
    <source>
        <dbReference type="ARBA" id="ARBA00023027"/>
    </source>
</evidence>
<keyword evidence="2" id="KW-1278">Translocase</keyword>
<comment type="caution">
    <text evidence="5">The sequence shown here is derived from an EMBL/GenBank/DDBJ whole genome shotgun (WGS) entry which is preliminary data.</text>
</comment>
<dbReference type="PANTHER" id="PTHR11993:SF10">
    <property type="entry name" value="NADH DEHYDROGENASE [UBIQUINONE] IRON-SULFUR PROTEIN 2, MITOCHONDRIAL"/>
    <property type="match status" value="1"/>
</dbReference>
<dbReference type="GO" id="GO:0051287">
    <property type="term" value="F:NAD binding"/>
    <property type="evidence" value="ECO:0007669"/>
    <property type="project" value="InterPro"/>
</dbReference>
<dbReference type="Pfam" id="PF00346">
    <property type="entry name" value="Complex1_49kDa"/>
    <property type="match status" value="1"/>
</dbReference>
<evidence type="ECO:0000313" key="5">
    <source>
        <dbReference type="EMBL" id="TKS04620.1"/>
    </source>
</evidence>
<keyword evidence="3" id="KW-0520">NAD</keyword>
<dbReference type="InterPro" id="IPR029014">
    <property type="entry name" value="NiFe-Hase_large"/>
</dbReference>
<dbReference type="GO" id="GO:0048038">
    <property type="term" value="F:quinone binding"/>
    <property type="evidence" value="ECO:0007669"/>
    <property type="project" value="InterPro"/>
</dbReference>
<feature type="domain" description="NADH-quinone oxidoreductase subunit D" evidence="4">
    <location>
        <begin position="135"/>
        <end position="328"/>
    </location>
</feature>
<dbReference type="PANTHER" id="PTHR11993">
    <property type="entry name" value="NADH-UBIQUINONE OXIDOREDUCTASE 49 KDA SUBUNIT"/>
    <property type="match status" value="1"/>
</dbReference>
<name>A0A4U5Q3E2_POPAL</name>
<proteinExistence type="inferred from homology"/>
<dbReference type="EMBL" id="RCHU01000458">
    <property type="protein sequence ID" value="TKS04620.1"/>
    <property type="molecule type" value="Genomic_DNA"/>
</dbReference>
<dbReference type="GO" id="GO:0016651">
    <property type="term" value="F:oxidoreductase activity, acting on NAD(P)H"/>
    <property type="evidence" value="ECO:0007669"/>
    <property type="project" value="InterPro"/>
</dbReference>
<sequence length="328" mass="38078">MGPHHPSMHGVLRLILSLDGEDVIDCEPILGYLHGGMEKIAENRTIIQYLPYVTRWDYLATMFIEAITINGPEQLGNIQVPKRASYIRVIMLELSRIASHLLWLGPFMADIGGQTPFFYIFRERELIYDLFEAATERVEGIGIVSAEEAINWGLSGPMLRASGVRWDLRKVDHYECYDEFDWGVQWQKEGDSLARYLVRIGEMMEFVKIIQQVLEGIPGGPYENLETRSFDRERNREWNDFEYRFISKKTSPAFELPKQELYVRVEAPKGELGIFLIRDQSSFPWRWKIRPSGFINLQILPQLIKRMKLADIMTILGSIDIIMGEVDR</sequence>
<dbReference type="AlphaFoldDB" id="A0A4U5Q3E2"/>
<dbReference type="InterPro" id="IPR022885">
    <property type="entry name" value="NDH1_su_D/H"/>
</dbReference>
<organism evidence="5">
    <name type="scientific">Populus alba</name>
    <name type="common">White poplar</name>
    <dbReference type="NCBI Taxonomy" id="43335"/>
    <lineage>
        <taxon>Eukaryota</taxon>
        <taxon>Viridiplantae</taxon>
        <taxon>Streptophyta</taxon>
        <taxon>Embryophyta</taxon>
        <taxon>Tracheophyta</taxon>
        <taxon>Spermatophyta</taxon>
        <taxon>Magnoliopsida</taxon>
        <taxon>eudicotyledons</taxon>
        <taxon>Gunneridae</taxon>
        <taxon>Pentapetalae</taxon>
        <taxon>rosids</taxon>
        <taxon>fabids</taxon>
        <taxon>Malpighiales</taxon>
        <taxon>Salicaceae</taxon>
        <taxon>Saliceae</taxon>
        <taxon>Populus</taxon>
    </lineage>
</organism>
<accession>A0A4U5Q3E2</accession>
<dbReference type="InterPro" id="IPR001135">
    <property type="entry name" value="NADH_Q_OxRdtase_suD"/>
</dbReference>
<dbReference type="GO" id="GO:0009535">
    <property type="term" value="C:chloroplast thylakoid membrane"/>
    <property type="evidence" value="ECO:0007669"/>
    <property type="project" value="TreeGrafter"/>
</dbReference>
<dbReference type="Gene3D" id="1.10.645.10">
    <property type="entry name" value="Cytochrome-c3 Hydrogenase, chain B"/>
    <property type="match status" value="2"/>
</dbReference>